<reference evidence="1" key="2">
    <citation type="journal article" date="2015" name="Data Brief">
        <title>Shoot transcriptome of the giant reed, Arundo donax.</title>
        <authorList>
            <person name="Barrero R.A."/>
            <person name="Guerrero F.D."/>
            <person name="Moolhuijzen P."/>
            <person name="Goolsby J.A."/>
            <person name="Tidwell J."/>
            <person name="Bellgard S.E."/>
            <person name="Bellgard M.I."/>
        </authorList>
    </citation>
    <scope>NUCLEOTIDE SEQUENCE</scope>
    <source>
        <tissue evidence="1">Shoot tissue taken approximately 20 cm above the soil surface</tissue>
    </source>
</reference>
<dbReference type="EMBL" id="GBRH01280675">
    <property type="protein sequence ID" value="JAD17220.1"/>
    <property type="molecule type" value="Transcribed_RNA"/>
</dbReference>
<protein>
    <submittedName>
        <fullName evidence="1">Uncharacterized protein</fullName>
    </submittedName>
</protein>
<name>A0A0A8XX44_ARUDO</name>
<dbReference type="PROSITE" id="PS51257">
    <property type="entry name" value="PROKAR_LIPOPROTEIN"/>
    <property type="match status" value="1"/>
</dbReference>
<reference evidence="1" key="1">
    <citation type="submission" date="2014-09" db="EMBL/GenBank/DDBJ databases">
        <authorList>
            <person name="Magalhaes I.L.F."/>
            <person name="Oliveira U."/>
            <person name="Santos F.R."/>
            <person name="Vidigal T.H.D.A."/>
            <person name="Brescovit A.D."/>
            <person name="Santos A.J."/>
        </authorList>
    </citation>
    <scope>NUCLEOTIDE SEQUENCE</scope>
    <source>
        <tissue evidence="1">Shoot tissue taken approximately 20 cm above the soil surface</tissue>
    </source>
</reference>
<dbReference type="AlphaFoldDB" id="A0A0A8XX44"/>
<sequence>MNTKMVHKLCQACNLYLHMIWCSCHCKGGLQLTPNTVYINQLKLYSKPISSLMT</sequence>
<evidence type="ECO:0000313" key="1">
    <source>
        <dbReference type="EMBL" id="JAD17220.1"/>
    </source>
</evidence>
<proteinExistence type="predicted"/>
<accession>A0A0A8XX44</accession>
<organism evidence="1">
    <name type="scientific">Arundo donax</name>
    <name type="common">Giant reed</name>
    <name type="synonym">Donax arundinaceus</name>
    <dbReference type="NCBI Taxonomy" id="35708"/>
    <lineage>
        <taxon>Eukaryota</taxon>
        <taxon>Viridiplantae</taxon>
        <taxon>Streptophyta</taxon>
        <taxon>Embryophyta</taxon>
        <taxon>Tracheophyta</taxon>
        <taxon>Spermatophyta</taxon>
        <taxon>Magnoliopsida</taxon>
        <taxon>Liliopsida</taxon>
        <taxon>Poales</taxon>
        <taxon>Poaceae</taxon>
        <taxon>PACMAD clade</taxon>
        <taxon>Arundinoideae</taxon>
        <taxon>Arundineae</taxon>
        <taxon>Arundo</taxon>
    </lineage>
</organism>